<organism evidence="10 12">
    <name type="scientific">Ooceraea biroi</name>
    <name type="common">Clonal raider ant</name>
    <name type="synonym">Cerapachys biroi</name>
    <dbReference type="NCBI Taxonomy" id="2015173"/>
    <lineage>
        <taxon>Eukaryota</taxon>
        <taxon>Metazoa</taxon>
        <taxon>Ecdysozoa</taxon>
        <taxon>Arthropoda</taxon>
        <taxon>Hexapoda</taxon>
        <taxon>Insecta</taxon>
        <taxon>Pterygota</taxon>
        <taxon>Neoptera</taxon>
        <taxon>Endopterygota</taxon>
        <taxon>Hymenoptera</taxon>
        <taxon>Apocrita</taxon>
        <taxon>Aculeata</taxon>
        <taxon>Formicoidea</taxon>
        <taxon>Formicidae</taxon>
        <taxon>Dorylinae</taxon>
        <taxon>Ooceraea</taxon>
    </lineage>
</organism>
<feature type="compositionally biased region" description="Low complexity" evidence="8">
    <location>
        <begin position="118"/>
        <end position="133"/>
    </location>
</feature>
<dbReference type="GO" id="GO:0008270">
    <property type="term" value="F:zinc ion binding"/>
    <property type="evidence" value="ECO:0007669"/>
    <property type="project" value="UniProtKB-KW"/>
</dbReference>
<keyword evidence="4 7" id="KW-0863">Zinc-finger</keyword>
<keyword evidence="3" id="KW-0677">Repeat</keyword>
<evidence type="ECO:0000259" key="9">
    <source>
        <dbReference type="PROSITE" id="PS50157"/>
    </source>
</evidence>
<dbReference type="FunFam" id="3.30.160.60:FF:000446">
    <property type="entry name" value="Zinc finger protein"/>
    <property type="match status" value="1"/>
</dbReference>
<feature type="domain" description="C2H2-type" evidence="9">
    <location>
        <begin position="214"/>
        <end position="241"/>
    </location>
</feature>
<evidence type="ECO:0000256" key="7">
    <source>
        <dbReference type="PROSITE-ProRule" id="PRU00042"/>
    </source>
</evidence>
<evidence type="ECO:0000313" key="10">
    <source>
        <dbReference type="EMBL" id="EZA61223.1"/>
    </source>
</evidence>
<dbReference type="Pfam" id="PF12874">
    <property type="entry name" value="zf-met"/>
    <property type="match status" value="1"/>
</dbReference>
<dbReference type="GO" id="GO:0005634">
    <property type="term" value="C:nucleus"/>
    <property type="evidence" value="ECO:0007669"/>
    <property type="project" value="UniProtKB-SubCell"/>
</dbReference>
<gene>
    <name evidence="11" type="ORF">DMN91_005400</name>
    <name evidence="10" type="ORF">X777_08435</name>
</gene>
<dbReference type="SUPFAM" id="SSF57667">
    <property type="entry name" value="beta-beta-alpha zinc fingers"/>
    <property type="match status" value="3"/>
</dbReference>
<evidence type="ECO:0000313" key="12">
    <source>
        <dbReference type="Proteomes" id="UP000053097"/>
    </source>
</evidence>
<dbReference type="PROSITE" id="PS50157">
    <property type="entry name" value="ZINC_FINGER_C2H2_2"/>
    <property type="match status" value="4"/>
</dbReference>
<feature type="domain" description="C2H2-type" evidence="9">
    <location>
        <begin position="186"/>
        <end position="213"/>
    </location>
</feature>
<dbReference type="Gene3D" id="3.30.160.60">
    <property type="entry name" value="Classic Zinc Finger"/>
    <property type="match status" value="4"/>
</dbReference>
<dbReference type="GO" id="GO:0045596">
    <property type="term" value="P:negative regulation of cell differentiation"/>
    <property type="evidence" value="ECO:0007669"/>
    <property type="project" value="UniProtKB-ARBA"/>
</dbReference>
<dbReference type="AlphaFoldDB" id="A0A026WZG9"/>
<dbReference type="EMBL" id="KK107063">
    <property type="protein sequence ID" value="EZA61223.1"/>
    <property type="molecule type" value="Genomic_DNA"/>
</dbReference>
<reference evidence="11" key="3">
    <citation type="submission" date="2018-07" db="EMBL/GenBank/DDBJ databases">
        <authorList>
            <person name="Mckenzie S.K."/>
            <person name="Kronauer D.J.C."/>
        </authorList>
    </citation>
    <scope>NUCLEOTIDE SEQUENCE</scope>
    <source>
        <strain evidence="11">Clonal line C1</strain>
    </source>
</reference>
<keyword evidence="6" id="KW-0539">Nucleus</keyword>
<reference evidence="10 12" key="1">
    <citation type="journal article" date="2014" name="Curr. Biol.">
        <title>The genome of the clonal raider ant Cerapachys biroi.</title>
        <authorList>
            <person name="Oxley P.R."/>
            <person name="Ji L."/>
            <person name="Fetter-Pruneda I."/>
            <person name="McKenzie S.K."/>
            <person name="Li C."/>
            <person name="Hu H."/>
            <person name="Zhang G."/>
            <person name="Kronauer D.J."/>
        </authorList>
    </citation>
    <scope>NUCLEOTIDE SEQUENCE [LARGE SCALE GENOMIC DNA]</scope>
</reference>
<dbReference type="Proteomes" id="UP000279307">
    <property type="component" value="Chromosome 5"/>
</dbReference>
<feature type="compositionally biased region" description="Low complexity" evidence="8">
    <location>
        <begin position="423"/>
        <end position="435"/>
    </location>
</feature>
<evidence type="ECO:0000256" key="8">
    <source>
        <dbReference type="SAM" id="MobiDB-lite"/>
    </source>
</evidence>
<dbReference type="Pfam" id="PF00096">
    <property type="entry name" value="zf-C2H2"/>
    <property type="match status" value="4"/>
</dbReference>
<reference evidence="11" key="2">
    <citation type="journal article" date="2018" name="Genome Res.">
        <title>The genomic architecture and molecular evolution of ant odorant receptors.</title>
        <authorList>
            <person name="McKenzie S.K."/>
            <person name="Kronauer D.J.C."/>
        </authorList>
    </citation>
    <scope>NUCLEOTIDE SEQUENCE [LARGE SCALE GENOMIC DNA]</scope>
    <source>
        <strain evidence="11">Clonal line C1</strain>
    </source>
</reference>
<feature type="domain" description="C2H2-type" evidence="9">
    <location>
        <begin position="270"/>
        <end position="299"/>
    </location>
</feature>
<accession>A0A026WZG9</accession>
<dbReference type="PANTHER" id="PTHR23235">
    <property type="entry name" value="KRUEPPEL-LIKE TRANSCRIPTION FACTOR"/>
    <property type="match status" value="1"/>
</dbReference>
<keyword evidence="5" id="KW-0862">Zinc</keyword>
<evidence type="ECO:0000256" key="6">
    <source>
        <dbReference type="ARBA" id="ARBA00023242"/>
    </source>
</evidence>
<dbReference type="FunFam" id="3.30.160.60:FF:001498">
    <property type="entry name" value="Zinc finger protein 404"/>
    <property type="match status" value="1"/>
</dbReference>
<dbReference type="SMART" id="SM00355">
    <property type="entry name" value="ZnF_C2H2"/>
    <property type="match status" value="4"/>
</dbReference>
<evidence type="ECO:0000256" key="2">
    <source>
        <dbReference type="ARBA" id="ARBA00022723"/>
    </source>
</evidence>
<proteinExistence type="predicted"/>
<dbReference type="FunFam" id="3.30.160.60:FF:000912">
    <property type="entry name" value="Zinc finger protein 660"/>
    <property type="match status" value="1"/>
</dbReference>
<keyword evidence="12" id="KW-1185">Reference proteome</keyword>
<feature type="region of interest" description="Disordered" evidence="8">
    <location>
        <begin position="112"/>
        <end position="179"/>
    </location>
</feature>
<feature type="region of interest" description="Disordered" evidence="8">
    <location>
        <begin position="417"/>
        <end position="442"/>
    </location>
</feature>
<evidence type="ECO:0000256" key="5">
    <source>
        <dbReference type="ARBA" id="ARBA00022833"/>
    </source>
</evidence>
<dbReference type="FunFam" id="3.30.160.60:FF:000145">
    <property type="entry name" value="Zinc finger protein 574"/>
    <property type="match status" value="1"/>
</dbReference>
<feature type="region of interest" description="Disordered" evidence="8">
    <location>
        <begin position="1"/>
        <end position="23"/>
    </location>
</feature>
<sequence length="456" mass="51858">MTYRENSQPKLNGLNEQRNDENSSLNADPCLGFIPQLKNTGGYLEDLARFSILAEHRHHQLRAMQSAGVNLEVVNIEQPFYNLSIHQNIQPNIQDLFSNLITHSPSYNPSLHGWLPHNSSSNNNNDSKNNNNNEQTMNSGIEKYSKKNTKKKSTKPRKTGTRSSKKRNSSTPSPRVSPVGGKARIFICTTCNKAFGYKHVLQNHERTHTGEKPYECEICEKKFTRDHHLKTHMRLHTGEKPFGCEHCDRRFVQVANLRRHMRVHTGERPYPCTTGQCSAKFSDSNQLKTHMLSHKGLKPYECKHCRTRFKKRQQAKQHKCKSTNKKRSRNASSLAVKVGYVEVDENKSGENAEVIAQAVGVTTSMMQQPSQVSNVAIATPRLVPSSMEILQMPILSTMPEQTEPEDLSMSTGTQYRIRRGSETSHSSSHSLSPNRSHSRSSDIYEDKYDCHYDILL</sequence>
<evidence type="ECO:0000256" key="3">
    <source>
        <dbReference type="ARBA" id="ARBA00022737"/>
    </source>
</evidence>
<dbReference type="Proteomes" id="UP000053097">
    <property type="component" value="Unassembled WGS sequence"/>
</dbReference>
<dbReference type="InterPro" id="IPR013087">
    <property type="entry name" value="Znf_C2H2_type"/>
</dbReference>
<evidence type="ECO:0000256" key="4">
    <source>
        <dbReference type="ARBA" id="ARBA00022771"/>
    </source>
</evidence>
<dbReference type="EMBL" id="QOIP01000005">
    <property type="protein sequence ID" value="RLU23122.1"/>
    <property type="molecule type" value="Genomic_DNA"/>
</dbReference>
<dbReference type="OrthoDB" id="654211at2759"/>
<keyword evidence="2" id="KW-0479">Metal-binding</keyword>
<dbReference type="PROSITE" id="PS00028">
    <property type="entry name" value="ZINC_FINGER_C2H2_1"/>
    <property type="match status" value="4"/>
</dbReference>
<protein>
    <submittedName>
        <fullName evidence="10">Protein krueppel</fullName>
    </submittedName>
</protein>
<evidence type="ECO:0000256" key="1">
    <source>
        <dbReference type="ARBA" id="ARBA00004123"/>
    </source>
</evidence>
<feature type="domain" description="C2H2-type" evidence="9">
    <location>
        <begin position="242"/>
        <end position="269"/>
    </location>
</feature>
<name>A0A026WZG9_OOCBI</name>
<comment type="subcellular location">
    <subcellularLocation>
        <location evidence="1">Nucleus</location>
    </subcellularLocation>
</comment>
<evidence type="ECO:0000313" key="11">
    <source>
        <dbReference type="EMBL" id="RLU23122.1"/>
    </source>
</evidence>
<dbReference type="InterPro" id="IPR036236">
    <property type="entry name" value="Znf_C2H2_sf"/>
</dbReference>
<dbReference type="PANTHER" id="PTHR23235:SF120">
    <property type="entry name" value="KRUPPEL-LIKE FACTOR 15"/>
    <property type="match status" value="1"/>
</dbReference>
<feature type="compositionally biased region" description="Basic residues" evidence="8">
    <location>
        <begin position="146"/>
        <end position="168"/>
    </location>
</feature>